<gene>
    <name evidence="2" type="ORF">DFH08DRAFT_1043118</name>
</gene>
<feature type="transmembrane region" description="Helical" evidence="1">
    <location>
        <begin position="174"/>
        <end position="199"/>
    </location>
</feature>
<proteinExistence type="predicted"/>
<sequence length="432" mass="48165">MAYLSDSFQDASILKTALSSLAEDIRVYIPEGRWECLKSQDASTTPQDADLPYAFHPIQTLGLHVFWVQRLSQLELSSDPDYSGTTAIKHDGMGGTNRTNVVRAWQHAWELRTPFTSPSHNLFMPRKPTTQRSINTVNRSLICYALFGLTRYAVSSLPRILSPSRLWALLPAAAFLWIAKGFIYYVLAPTAFVGAIIALSSVVRDVRRWCTPAPTAAALEGGTADPLQVSTSISPPSSSPELGHNLLLLLLSTLFFLGCITAFGETTIFEMTVRRIVGASPIRWARRVAWLVVFTLYRRGSGWVHETYIPQVGWNVELEPDLPAATAKVDLGDGKIVAQGLGNEEEANILRNEKITGTFQRAFFWGMELYPFLGCKTPLSDQLVRIPLRNSLVEEFPETFGINQIKKFAWVYSQYSGYHPGRVVATRQSLPH</sequence>
<protein>
    <submittedName>
        <fullName evidence="2">Uncharacterized protein</fullName>
    </submittedName>
</protein>
<evidence type="ECO:0000313" key="3">
    <source>
        <dbReference type="Proteomes" id="UP001218218"/>
    </source>
</evidence>
<keyword evidence="1" id="KW-1133">Transmembrane helix</keyword>
<name>A0AAD7AGL7_9AGAR</name>
<comment type="caution">
    <text evidence="2">The sequence shown here is derived from an EMBL/GenBank/DDBJ whole genome shotgun (WGS) entry which is preliminary data.</text>
</comment>
<keyword evidence="1" id="KW-0472">Membrane</keyword>
<evidence type="ECO:0000313" key="2">
    <source>
        <dbReference type="EMBL" id="KAJ7358229.1"/>
    </source>
</evidence>
<dbReference type="AlphaFoldDB" id="A0AAD7AGL7"/>
<keyword evidence="1" id="KW-0812">Transmembrane</keyword>
<feature type="transmembrane region" description="Helical" evidence="1">
    <location>
        <begin position="246"/>
        <end position="264"/>
    </location>
</feature>
<organism evidence="2 3">
    <name type="scientific">Mycena albidolilacea</name>
    <dbReference type="NCBI Taxonomy" id="1033008"/>
    <lineage>
        <taxon>Eukaryota</taxon>
        <taxon>Fungi</taxon>
        <taxon>Dikarya</taxon>
        <taxon>Basidiomycota</taxon>
        <taxon>Agaricomycotina</taxon>
        <taxon>Agaricomycetes</taxon>
        <taxon>Agaricomycetidae</taxon>
        <taxon>Agaricales</taxon>
        <taxon>Marasmiineae</taxon>
        <taxon>Mycenaceae</taxon>
        <taxon>Mycena</taxon>
    </lineage>
</organism>
<accession>A0AAD7AGL7</accession>
<reference evidence="2" key="1">
    <citation type="submission" date="2023-03" db="EMBL/GenBank/DDBJ databases">
        <title>Massive genome expansion in bonnet fungi (Mycena s.s.) driven by repeated elements and novel gene families across ecological guilds.</title>
        <authorList>
            <consortium name="Lawrence Berkeley National Laboratory"/>
            <person name="Harder C.B."/>
            <person name="Miyauchi S."/>
            <person name="Viragh M."/>
            <person name="Kuo A."/>
            <person name="Thoen E."/>
            <person name="Andreopoulos B."/>
            <person name="Lu D."/>
            <person name="Skrede I."/>
            <person name="Drula E."/>
            <person name="Henrissat B."/>
            <person name="Morin E."/>
            <person name="Kohler A."/>
            <person name="Barry K."/>
            <person name="LaButti K."/>
            <person name="Morin E."/>
            <person name="Salamov A."/>
            <person name="Lipzen A."/>
            <person name="Mereny Z."/>
            <person name="Hegedus B."/>
            <person name="Baldrian P."/>
            <person name="Stursova M."/>
            <person name="Weitz H."/>
            <person name="Taylor A."/>
            <person name="Grigoriev I.V."/>
            <person name="Nagy L.G."/>
            <person name="Martin F."/>
            <person name="Kauserud H."/>
        </authorList>
    </citation>
    <scope>NUCLEOTIDE SEQUENCE</scope>
    <source>
        <strain evidence="2">CBHHK002</strain>
    </source>
</reference>
<evidence type="ECO:0000256" key="1">
    <source>
        <dbReference type="SAM" id="Phobius"/>
    </source>
</evidence>
<keyword evidence="3" id="KW-1185">Reference proteome</keyword>
<dbReference type="Proteomes" id="UP001218218">
    <property type="component" value="Unassembled WGS sequence"/>
</dbReference>
<dbReference type="EMBL" id="JARIHO010000007">
    <property type="protein sequence ID" value="KAJ7358229.1"/>
    <property type="molecule type" value="Genomic_DNA"/>
</dbReference>